<evidence type="ECO:0000313" key="1">
    <source>
        <dbReference type="EMBL" id="CCE34202.1"/>
    </source>
</evidence>
<protein>
    <submittedName>
        <fullName evidence="1">Uncharacterized protein</fullName>
    </submittedName>
</protein>
<organism evidence="1 2">
    <name type="scientific">Claviceps purpurea (strain 20.1)</name>
    <name type="common">Ergot fungus</name>
    <name type="synonym">Sphacelia segetum</name>
    <dbReference type="NCBI Taxonomy" id="1111077"/>
    <lineage>
        <taxon>Eukaryota</taxon>
        <taxon>Fungi</taxon>
        <taxon>Dikarya</taxon>
        <taxon>Ascomycota</taxon>
        <taxon>Pezizomycotina</taxon>
        <taxon>Sordariomycetes</taxon>
        <taxon>Hypocreomycetidae</taxon>
        <taxon>Hypocreales</taxon>
        <taxon>Clavicipitaceae</taxon>
        <taxon>Claviceps</taxon>
    </lineage>
</organism>
<dbReference type="Proteomes" id="UP000016801">
    <property type="component" value="Unassembled WGS sequence"/>
</dbReference>
<proteinExistence type="predicted"/>
<dbReference type="VEuPathDB" id="FungiDB:CPUR_08134"/>
<dbReference type="HOGENOM" id="CLU_3384701_0_0_1"/>
<dbReference type="EMBL" id="CAGA01000079">
    <property type="protein sequence ID" value="CCE34202.1"/>
    <property type="molecule type" value="Genomic_DNA"/>
</dbReference>
<accession>M1VYM8</accession>
<comment type="caution">
    <text evidence="1">The sequence shown here is derived from an EMBL/GenBank/DDBJ whole genome shotgun (WGS) entry which is preliminary data.</text>
</comment>
<reference evidence="1 2" key="1">
    <citation type="journal article" date="2013" name="PLoS Genet.">
        <title>Plant-symbiotic fungi as chemical engineers: Multi-genome analysis of the Clavicipitaceae reveals dynamics of alkaloid loci.</title>
        <authorList>
            <person name="Schardl C.L."/>
            <person name="Young C.A."/>
            <person name="Hesse U."/>
            <person name="Amyotte S.G."/>
            <person name="Andreeva K."/>
            <person name="Calie P.J."/>
            <person name="Fleetwood D.J."/>
            <person name="Haws D.C."/>
            <person name="Moore N."/>
            <person name="Oeser B."/>
            <person name="Panaccione D.G."/>
            <person name="Schweri K.K."/>
            <person name="Voisey C.R."/>
            <person name="Farman M.L."/>
            <person name="Jaromczyk J.W."/>
            <person name="Roe B.A."/>
            <person name="O'Sullivan D.M."/>
            <person name="Scott B."/>
            <person name="Tudzynski P."/>
            <person name="An Z."/>
            <person name="Arnaoudova E.G."/>
            <person name="Bullock C.T."/>
            <person name="Charlton N.D."/>
            <person name="Chen L."/>
            <person name="Cox M."/>
            <person name="Dinkins R.D."/>
            <person name="Florea S."/>
            <person name="Glenn A.E."/>
            <person name="Gordon A."/>
            <person name="Gueldener U."/>
            <person name="Harris D.R."/>
            <person name="Hollin W."/>
            <person name="Jaromczyk J."/>
            <person name="Johnson R.D."/>
            <person name="Khan A.K."/>
            <person name="Leistner E."/>
            <person name="Leuchtmann A."/>
            <person name="Li C."/>
            <person name="Liu J."/>
            <person name="Liu J."/>
            <person name="Liu M."/>
            <person name="Mace W."/>
            <person name="Machado C."/>
            <person name="Nagabhyru P."/>
            <person name="Pan J."/>
            <person name="Schmid J."/>
            <person name="Sugawara K."/>
            <person name="Steiner U."/>
            <person name="Takach J.E."/>
            <person name="Tanaka E."/>
            <person name="Webb J.S."/>
            <person name="Wilson E.V."/>
            <person name="Wiseman J.L."/>
            <person name="Yoshida R."/>
            <person name="Zeng Z."/>
        </authorList>
    </citation>
    <scope>NUCLEOTIDE SEQUENCE [LARGE SCALE GENOMIC DNA]</scope>
    <source>
        <strain evidence="1 2">20.1</strain>
    </source>
</reference>
<sequence length="33" mass="3549">MQVYGLGQSALPGLFSQCIRYIGGRDNSTVLFG</sequence>
<dbReference type="AlphaFoldDB" id="M1VYM8"/>
<name>M1VYM8_CLAP2</name>
<gene>
    <name evidence="1" type="ORF">CPUR_08134</name>
</gene>
<keyword evidence="2" id="KW-1185">Reference proteome</keyword>
<evidence type="ECO:0000313" key="2">
    <source>
        <dbReference type="Proteomes" id="UP000016801"/>
    </source>
</evidence>